<reference evidence="2 3" key="1">
    <citation type="journal article" date="2019" name="Int. J. Syst. Evol. Microbiol.">
        <title>The Global Catalogue of Microorganisms (GCM) 10K type strain sequencing project: providing services to taxonomists for standard genome sequencing and annotation.</title>
        <authorList>
            <consortium name="The Broad Institute Genomics Platform"/>
            <consortium name="The Broad Institute Genome Sequencing Center for Infectious Disease"/>
            <person name="Wu L."/>
            <person name="Ma J."/>
        </authorList>
    </citation>
    <scope>NUCLEOTIDE SEQUENCE [LARGE SCALE GENOMIC DNA]</scope>
    <source>
        <strain evidence="2 3">JCM 14560</strain>
    </source>
</reference>
<dbReference type="Pfam" id="PF01593">
    <property type="entry name" value="Amino_oxidase"/>
    <property type="match status" value="1"/>
</dbReference>
<dbReference type="EMBL" id="BAAANT010000016">
    <property type="protein sequence ID" value="GAA2144415.1"/>
    <property type="molecule type" value="Genomic_DNA"/>
</dbReference>
<dbReference type="InterPro" id="IPR002937">
    <property type="entry name" value="Amino_oxidase"/>
</dbReference>
<comment type="caution">
    <text evidence="2">The sequence shown here is derived from an EMBL/GenBank/DDBJ whole genome shotgun (WGS) entry which is preliminary data.</text>
</comment>
<keyword evidence="3" id="KW-1185">Reference proteome</keyword>
<feature type="domain" description="Amine oxidase" evidence="1">
    <location>
        <begin position="25"/>
        <end position="431"/>
    </location>
</feature>
<dbReference type="SUPFAM" id="SSF51905">
    <property type="entry name" value="FAD/NAD(P)-binding domain"/>
    <property type="match status" value="1"/>
</dbReference>
<dbReference type="RefSeq" id="WP_344465335.1">
    <property type="nucleotide sequence ID" value="NZ_BAAANT010000016.1"/>
</dbReference>
<dbReference type="PANTHER" id="PTHR42841">
    <property type="entry name" value="AMINE OXIDASE"/>
    <property type="match status" value="1"/>
</dbReference>
<organism evidence="2 3">
    <name type="scientific">Kitasatospora kazusensis</name>
    <dbReference type="NCBI Taxonomy" id="407974"/>
    <lineage>
        <taxon>Bacteria</taxon>
        <taxon>Bacillati</taxon>
        <taxon>Actinomycetota</taxon>
        <taxon>Actinomycetes</taxon>
        <taxon>Kitasatosporales</taxon>
        <taxon>Streptomycetaceae</taxon>
        <taxon>Kitasatospora</taxon>
    </lineage>
</organism>
<proteinExistence type="predicted"/>
<evidence type="ECO:0000259" key="1">
    <source>
        <dbReference type="Pfam" id="PF01593"/>
    </source>
</evidence>
<evidence type="ECO:0000313" key="3">
    <source>
        <dbReference type="Proteomes" id="UP001422759"/>
    </source>
</evidence>
<accession>A0ABN2ZMB5</accession>
<sequence length="447" mass="46846">MPAYDFTRRTRRQSDPDVVVVGAGLAGLAAARALTGRGLTVQVLEATESIGGRMAGRQLDGFRLDNGSQLLNTDFPEPARRLDLDRLELRPLAPGVLLHSAGRRYRVGAPQQSLVRQTTVRQAAARGPLGSPLDKARLGNALGRLAVTPVSRLLARPETTAAQALAERGPGPRTADGLLRPLLGALLSDPALGTSSRVADLVLRSYARGRLCLPAAGVAAVPDQLAEGLPPGTLRLGVQVTSIAADGVDTAAHGRIAAQAVVIATDARSAAVLLPGLRLPDFHPVTTYFHAADRSPLDEPVLLLDADRPAGRSGISHSLVLSEVDPSYAPPGRALVATTVLGRRTFDGGGPAGHEPVVRRRLAELYGTATAGWEFLSVRHLPDAVPVMPPPHNFRRSVRVLAGLYVCGDHRDTSTVQGALVSGRRAAQAVLRDLGLPAPRQAAEAAA</sequence>
<name>A0ABN2ZMB5_9ACTN</name>
<evidence type="ECO:0000313" key="2">
    <source>
        <dbReference type="EMBL" id="GAA2144415.1"/>
    </source>
</evidence>
<dbReference type="InterPro" id="IPR036188">
    <property type="entry name" value="FAD/NAD-bd_sf"/>
</dbReference>
<dbReference type="Proteomes" id="UP001422759">
    <property type="component" value="Unassembled WGS sequence"/>
</dbReference>
<dbReference type="Gene3D" id="3.50.50.60">
    <property type="entry name" value="FAD/NAD(P)-binding domain"/>
    <property type="match status" value="1"/>
</dbReference>
<protein>
    <submittedName>
        <fullName evidence="2">NAD(P)/FAD-dependent oxidoreductase</fullName>
    </submittedName>
</protein>
<gene>
    <name evidence="2" type="ORF">GCM10009760_31860</name>
</gene>